<keyword evidence="6" id="KW-0732">Signal</keyword>
<dbReference type="EMBL" id="ML995820">
    <property type="protein sequence ID" value="KAF2771358.1"/>
    <property type="molecule type" value="Genomic_DNA"/>
</dbReference>
<evidence type="ECO:0000313" key="7">
    <source>
        <dbReference type="EMBL" id="KAF2771358.1"/>
    </source>
</evidence>
<evidence type="ECO:0000256" key="4">
    <source>
        <dbReference type="ARBA" id="ARBA00044511"/>
    </source>
</evidence>
<feature type="repeat" description="PPR" evidence="5">
    <location>
        <begin position="319"/>
        <end position="353"/>
    </location>
</feature>
<reference evidence="7" key="1">
    <citation type="journal article" date="2020" name="Stud. Mycol.">
        <title>101 Dothideomycetes genomes: a test case for predicting lifestyles and emergence of pathogens.</title>
        <authorList>
            <person name="Haridas S."/>
            <person name="Albert R."/>
            <person name="Binder M."/>
            <person name="Bloem J."/>
            <person name="Labutti K."/>
            <person name="Salamov A."/>
            <person name="Andreopoulos B."/>
            <person name="Baker S."/>
            <person name="Barry K."/>
            <person name="Bills G."/>
            <person name="Bluhm B."/>
            <person name="Cannon C."/>
            <person name="Castanera R."/>
            <person name="Culley D."/>
            <person name="Daum C."/>
            <person name="Ezra D."/>
            <person name="Gonzalez J."/>
            <person name="Henrissat B."/>
            <person name="Kuo A."/>
            <person name="Liang C."/>
            <person name="Lipzen A."/>
            <person name="Lutzoni F."/>
            <person name="Magnuson J."/>
            <person name="Mondo S."/>
            <person name="Nolan M."/>
            <person name="Ohm R."/>
            <person name="Pangilinan J."/>
            <person name="Park H.-J."/>
            <person name="Ramirez L."/>
            <person name="Alfaro M."/>
            <person name="Sun H."/>
            <person name="Tritt A."/>
            <person name="Yoshinaga Y."/>
            <person name="Zwiers L.-H."/>
            <person name="Turgeon B."/>
            <person name="Goodwin S."/>
            <person name="Spatafora J."/>
            <person name="Crous P."/>
            <person name="Grigoriev I."/>
        </authorList>
    </citation>
    <scope>NUCLEOTIDE SEQUENCE</scope>
    <source>
        <strain evidence="7">CBS 116005</strain>
    </source>
</reference>
<dbReference type="OrthoDB" id="1908178at2759"/>
<evidence type="ECO:0000256" key="6">
    <source>
        <dbReference type="SAM" id="SignalP"/>
    </source>
</evidence>
<dbReference type="PANTHER" id="PTHR47447">
    <property type="entry name" value="OS03G0856100 PROTEIN"/>
    <property type="match status" value="1"/>
</dbReference>
<organism evidence="7 8">
    <name type="scientific">Teratosphaeria nubilosa</name>
    <dbReference type="NCBI Taxonomy" id="161662"/>
    <lineage>
        <taxon>Eukaryota</taxon>
        <taxon>Fungi</taxon>
        <taxon>Dikarya</taxon>
        <taxon>Ascomycota</taxon>
        <taxon>Pezizomycotina</taxon>
        <taxon>Dothideomycetes</taxon>
        <taxon>Dothideomycetidae</taxon>
        <taxon>Mycosphaerellales</taxon>
        <taxon>Teratosphaeriaceae</taxon>
        <taxon>Teratosphaeria</taxon>
    </lineage>
</organism>
<feature type="signal peptide" evidence="6">
    <location>
        <begin position="1"/>
        <end position="24"/>
    </location>
</feature>
<comment type="subunit">
    <text evidence="4">Binds to mitochondrial small subunit 15S rRNA.</text>
</comment>
<sequence length="643" mass="74180">MSLPNSFLRLWAARLASKIALCGAMTYDLYQLSKARGKDSGKLRLGISDESRRQLAKSAKTEEKRTVEDVFIESLVAAGSSRHHSTVRPLGLVASHPRATRRRSCNGSHIWDQRRCMSTIPKRRQAAAAAILPELPKIGKEEYKDLVNTYGDSPSDLWQPDLQQNYGPRAPRLIVPPEQEDKPPYAARKILPPEDKEHAHYIQVFQELLARDKGKVSLAKLWDVYKRLRTPRLRYVADDNIRRAFQHFSWVESKSREGGLPRYMDLLEDCAGEGIPIKVEEWNTAISFAGQWVRQVTAFEVKAAVELWMRMEHNNAQANNVTFNILFDVAVKAGRFALADTIHNELNERGMPLNRYFRVSMIYYTGMRGDGDAVRQAFRDLVNAGEIVDTAVMNCVILSLVRAGEPAAAEQVFAKMKRLHEQKLGLDSVRPWQEQKELSRLLYKAGKRLRRERKLHESSFFGAQYSREEKREELQRSTPIAPNARTYRILIQHHAYTSGDLERIRELMDEMEEKEFNIHGSVYVHVFRGFQEHGGDSFTAWSRARLEEMWIRFIAASERSTLQSQDSDDEYAPEIEETERAPYITRGAAHALVRAFYRCAGRKRMVEVWKEIQDRWKDVDPEDRSSVEHSVQRMIQQDSIYIT</sequence>
<dbReference type="InterPro" id="IPR002885">
    <property type="entry name" value="PPR_rpt"/>
</dbReference>
<evidence type="ECO:0000256" key="5">
    <source>
        <dbReference type="PROSITE-ProRule" id="PRU00708"/>
    </source>
</evidence>
<feature type="repeat" description="PPR" evidence="5">
    <location>
        <begin position="483"/>
        <end position="518"/>
    </location>
</feature>
<gene>
    <name evidence="7" type="ORF">EJ03DRAFT_325789</name>
</gene>
<keyword evidence="8" id="KW-1185">Reference proteome</keyword>
<accession>A0A6G1LG04</accession>
<dbReference type="AlphaFoldDB" id="A0A6G1LG04"/>
<evidence type="ECO:0000256" key="2">
    <source>
        <dbReference type="ARBA" id="ARBA00022737"/>
    </source>
</evidence>
<comment type="similarity">
    <text evidence="1">Belongs to the CCM1 family.</text>
</comment>
<evidence type="ECO:0000256" key="1">
    <source>
        <dbReference type="ARBA" id="ARBA00006192"/>
    </source>
</evidence>
<dbReference type="Pfam" id="PF01535">
    <property type="entry name" value="PPR"/>
    <property type="match status" value="2"/>
</dbReference>
<dbReference type="Gene3D" id="1.25.40.10">
    <property type="entry name" value="Tetratricopeptide repeat domain"/>
    <property type="match status" value="2"/>
</dbReference>
<dbReference type="Proteomes" id="UP000799436">
    <property type="component" value="Unassembled WGS sequence"/>
</dbReference>
<dbReference type="PROSITE" id="PS51375">
    <property type="entry name" value="PPR"/>
    <property type="match status" value="2"/>
</dbReference>
<proteinExistence type="inferred from homology"/>
<comment type="function">
    <text evidence="3">Regulates mitochondrial small subunit maturation by controlling 15S rRNA 5'-end processing. Localizes to the 5' precursor of the 15S rRNA in a position that is subsequently occupied by mS47 in the mature yeast mtSSU. Uses structure and sequence-specific RNA recognition, binding to a single-stranded region of the precursor and specifically recognizing bases -6 to -1. The exchange of Ccm1 for mS47 is coupled to the irreversible removal of precursor rRNA that is accompanied by conformational changes of the mitoribosomal proteins uS5m and mS26. These conformational changes signal completion of 5'-end rRNA processing through protection of the mature 5'-end of the 15S rRNA and stabilization of mS47. The removal of the 5' precursor together with the dissociation of Ccm1 may be catalyzed by the 5'-3' exoribonuclease Pet127. Involved in the specific removal of group I introns in mitochondrial encoded transcripts.</text>
</comment>
<evidence type="ECO:0000313" key="8">
    <source>
        <dbReference type="Proteomes" id="UP000799436"/>
    </source>
</evidence>
<dbReference type="InterPro" id="IPR011990">
    <property type="entry name" value="TPR-like_helical_dom_sf"/>
</dbReference>
<evidence type="ECO:0008006" key="9">
    <source>
        <dbReference type="Google" id="ProtNLM"/>
    </source>
</evidence>
<feature type="chain" id="PRO_5026239426" description="Pentacotripeptide-repeat region of PRORP domain-containing protein" evidence="6">
    <location>
        <begin position="25"/>
        <end position="643"/>
    </location>
</feature>
<dbReference type="PANTHER" id="PTHR47447:SF17">
    <property type="entry name" value="OS12G0638900 PROTEIN"/>
    <property type="match status" value="1"/>
</dbReference>
<name>A0A6G1LG04_9PEZI</name>
<keyword evidence="2" id="KW-0677">Repeat</keyword>
<protein>
    <recommendedName>
        <fullName evidence="9">Pentacotripeptide-repeat region of PRORP domain-containing protein</fullName>
    </recommendedName>
</protein>
<evidence type="ECO:0000256" key="3">
    <source>
        <dbReference type="ARBA" id="ARBA00044493"/>
    </source>
</evidence>